<accession>A0A1C6TYE1</accession>
<name>A0A1C6TYE1_9ACTN</name>
<dbReference type="AlphaFoldDB" id="A0A1C6TYE1"/>
<feature type="region of interest" description="Disordered" evidence="1">
    <location>
        <begin position="244"/>
        <end position="265"/>
    </location>
</feature>
<evidence type="ECO:0000256" key="1">
    <source>
        <dbReference type="SAM" id="MobiDB-lite"/>
    </source>
</evidence>
<dbReference type="RefSeq" id="WP_091433016.1">
    <property type="nucleotide sequence ID" value="NZ_BMMJ01000011.1"/>
</dbReference>
<evidence type="ECO:0000313" key="2">
    <source>
        <dbReference type="EMBL" id="SCL46649.1"/>
    </source>
</evidence>
<gene>
    <name evidence="2" type="ORF">GA0070617_0342</name>
</gene>
<protein>
    <submittedName>
        <fullName evidence="2">Uncharacterized protein</fullName>
    </submittedName>
</protein>
<feature type="compositionally biased region" description="Pro residues" evidence="1">
    <location>
        <begin position="183"/>
        <end position="218"/>
    </location>
</feature>
<dbReference type="Proteomes" id="UP000198937">
    <property type="component" value="Unassembled WGS sequence"/>
</dbReference>
<reference evidence="2 3" key="1">
    <citation type="submission" date="2016-06" db="EMBL/GenBank/DDBJ databases">
        <authorList>
            <person name="Kjaerup R.B."/>
            <person name="Dalgaard T.S."/>
            <person name="Juul-Madsen H.R."/>
        </authorList>
    </citation>
    <scope>NUCLEOTIDE SEQUENCE [LARGE SCALE GENOMIC DNA]</scope>
    <source>
        <strain evidence="2 3">DSM 45577</strain>
    </source>
</reference>
<dbReference type="EMBL" id="FMIA01000002">
    <property type="protein sequence ID" value="SCL46649.1"/>
    <property type="molecule type" value="Genomic_DNA"/>
</dbReference>
<dbReference type="OrthoDB" id="3288664at2"/>
<keyword evidence="3" id="KW-1185">Reference proteome</keyword>
<proteinExistence type="predicted"/>
<feature type="region of interest" description="Disordered" evidence="1">
    <location>
        <begin position="180"/>
        <end position="218"/>
    </location>
</feature>
<organism evidence="2 3">
    <name type="scientific">Micromonospora yangpuensis</name>
    <dbReference type="NCBI Taxonomy" id="683228"/>
    <lineage>
        <taxon>Bacteria</taxon>
        <taxon>Bacillati</taxon>
        <taxon>Actinomycetota</taxon>
        <taxon>Actinomycetes</taxon>
        <taxon>Micromonosporales</taxon>
        <taxon>Micromonosporaceae</taxon>
        <taxon>Micromonospora</taxon>
    </lineage>
</organism>
<sequence length="362" mass="38517">MPVGTWFGTEFDVPHPVSELPTVVSGGQQGALCVVDQLVRGHQIIGRAVGDPATIGLKVRPVRRPVRVAVTLQLDDAGTRWWANRVKPAPAQPERPRLVVLSSQGRVRGAAVLARRQGWLRAGGSIQTVTFTLGADELGDDDLLLVELSAPRVDLPDWAAHRFSARSAIGLRIDRVRLDPLPDAQPLPPGVPDAEPLPPGVPDAEPLPPGVPDAEPLPPGPTGTGCPFLVVPPDGPADHRVGVGTVPPAPPLPRNPTRSYAKRKPARAALKVLRTARRAAGRASAEATGDRVRADDLTIHAVDLVDGTPVPVEVTGRHGEILDLRLPADRNGPVLLGITERGGFRRERTARQLACRFEDGTP</sequence>
<dbReference type="STRING" id="683228.GA0070617_0342"/>
<evidence type="ECO:0000313" key="3">
    <source>
        <dbReference type="Proteomes" id="UP000198937"/>
    </source>
</evidence>